<sequence>MKKKSISLLSLLLAALLAGPGLAAVEQVDINSADAATLDRVLNGIGPAKAEAIVAHRNQHGAFRSIEELAEVKGIGLATIEQNRDRIIVGDSGAGPAPAEPVPAAAPATMPARQ</sequence>
<organism evidence="3 4">
    <name type="scientific">Arenimonas composti TR7-09 = DSM 18010</name>
    <dbReference type="NCBI Taxonomy" id="1121013"/>
    <lineage>
        <taxon>Bacteria</taxon>
        <taxon>Pseudomonadati</taxon>
        <taxon>Pseudomonadota</taxon>
        <taxon>Gammaproteobacteria</taxon>
        <taxon>Lysobacterales</taxon>
        <taxon>Lysobacteraceae</taxon>
        <taxon>Arenimonas</taxon>
    </lineage>
</organism>
<dbReference type="EMBL" id="AWXU01000013">
    <property type="protein sequence ID" value="KFN50936.1"/>
    <property type="molecule type" value="Genomic_DNA"/>
</dbReference>
<evidence type="ECO:0000313" key="4">
    <source>
        <dbReference type="Proteomes" id="UP000029391"/>
    </source>
</evidence>
<accession>A0A091BGT8</accession>
<comment type="caution">
    <text evidence="3">The sequence shown here is derived from an EMBL/GenBank/DDBJ whole genome shotgun (WGS) entry which is preliminary data.</text>
</comment>
<dbReference type="InterPro" id="IPR051675">
    <property type="entry name" value="Endo/Exo/Phosphatase_dom_1"/>
</dbReference>
<reference evidence="3 4" key="1">
    <citation type="submission" date="2013-09" db="EMBL/GenBank/DDBJ databases">
        <title>Genome sequencing of Arenimonas composti.</title>
        <authorList>
            <person name="Chen F."/>
            <person name="Wang G."/>
        </authorList>
    </citation>
    <scope>NUCLEOTIDE SEQUENCE [LARGE SCALE GENOMIC DNA]</scope>
    <source>
        <strain evidence="3 4">TR7-09</strain>
    </source>
</reference>
<feature type="chain" id="PRO_5001869788" description="Competence protein ComEA" evidence="2">
    <location>
        <begin position="24"/>
        <end position="114"/>
    </location>
</feature>
<name>A0A091BGT8_9GAMM</name>
<evidence type="ECO:0000313" key="3">
    <source>
        <dbReference type="EMBL" id="KFN50936.1"/>
    </source>
</evidence>
<dbReference type="OrthoDB" id="7510573at2"/>
<protein>
    <recommendedName>
        <fullName evidence="5">Competence protein ComEA</fullName>
    </recommendedName>
</protein>
<dbReference type="STRING" id="1121013.GCA_000426365_01554"/>
<dbReference type="GO" id="GO:0015628">
    <property type="term" value="P:protein secretion by the type II secretion system"/>
    <property type="evidence" value="ECO:0007669"/>
    <property type="project" value="TreeGrafter"/>
</dbReference>
<keyword evidence="4" id="KW-1185">Reference proteome</keyword>
<dbReference type="eggNOG" id="COG1555">
    <property type="taxonomic scope" value="Bacteria"/>
</dbReference>
<dbReference type="AlphaFoldDB" id="A0A091BGT8"/>
<feature type="region of interest" description="Disordered" evidence="1">
    <location>
        <begin position="89"/>
        <end position="114"/>
    </location>
</feature>
<evidence type="ECO:0000256" key="2">
    <source>
        <dbReference type="SAM" id="SignalP"/>
    </source>
</evidence>
<evidence type="ECO:0008006" key="5">
    <source>
        <dbReference type="Google" id="ProtNLM"/>
    </source>
</evidence>
<dbReference type="Gene3D" id="1.10.150.280">
    <property type="entry name" value="AF1531-like domain"/>
    <property type="match status" value="1"/>
</dbReference>
<dbReference type="SUPFAM" id="SSF47781">
    <property type="entry name" value="RuvA domain 2-like"/>
    <property type="match status" value="1"/>
</dbReference>
<dbReference type="Pfam" id="PF12836">
    <property type="entry name" value="HHH_3"/>
    <property type="match status" value="1"/>
</dbReference>
<feature type="signal peptide" evidence="2">
    <location>
        <begin position="1"/>
        <end position="23"/>
    </location>
</feature>
<keyword evidence="2" id="KW-0732">Signal</keyword>
<evidence type="ECO:0000256" key="1">
    <source>
        <dbReference type="SAM" id="MobiDB-lite"/>
    </source>
</evidence>
<dbReference type="GO" id="GO:0015627">
    <property type="term" value="C:type II protein secretion system complex"/>
    <property type="evidence" value="ECO:0007669"/>
    <property type="project" value="TreeGrafter"/>
</dbReference>
<feature type="compositionally biased region" description="Low complexity" evidence="1">
    <location>
        <begin position="94"/>
        <end position="114"/>
    </location>
</feature>
<dbReference type="InterPro" id="IPR010994">
    <property type="entry name" value="RuvA_2-like"/>
</dbReference>
<dbReference type="InterPro" id="IPR004509">
    <property type="entry name" value="Competence_ComEA_HhH"/>
</dbReference>
<dbReference type="PANTHER" id="PTHR21180:SF32">
    <property type="entry name" value="ENDONUCLEASE_EXONUCLEASE_PHOSPHATASE FAMILY DOMAIN-CONTAINING PROTEIN 1"/>
    <property type="match status" value="1"/>
</dbReference>
<gene>
    <name evidence="3" type="ORF">P873_04855</name>
</gene>
<proteinExistence type="predicted"/>
<dbReference type="NCBIfam" id="TIGR00426">
    <property type="entry name" value="competence protein ComEA helix-hairpin-helix repeat region"/>
    <property type="match status" value="1"/>
</dbReference>
<dbReference type="Proteomes" id="UP000029391">
    <property type="component" value="Unassembled WGS sequence"/>
</dbReference>
<dbReference type="PANTHER" id="PTHR21180">
    <property type="entry name" value="ENDONUCLEASE/EXONUCLEASE/PHOSPHATASE FAMILY DOMAIN-CONTAINING PROTEIN 1"/>
    <property type="match status" value="1"/>
</dbReference>
<dbReference type="RefSeq" id="WP_043797157.1">
    <property type="nucleotide sequence ID" value="NZ_AUFF01000003.1"/>
</dbReference>